<dbReference type="PANTHER" id="PTHR13451:SF0">
    <property type="entry name" value="CROSSOVER JUNCTION ENDONUCLEASE MUS81"/>
    <property type="match status" value="1"/>
</dbReference>
<dbReference type="Gene3D" id="1.10.10.10">
    <property type="entry name" value="Winged helix-like DNA-binding domain superfamily/Winged helix DNA-binding domain"/>
    <property type="match status" value="1"/>
</dbReference>
<reference evidence="19" key="2">
    <citation type="journal article" date="2022" name="Elife">
        <title>Obligate sexual reproduction of a homothallic fungus closely related to the Cryptococcus pathogenic species complex.</title>
        <authorList>
            <person name="Passer A.R."/>
            <person name="Clancey S.A."/>
            <person name="Shea T."/>
            <person name="David-Palma M."/>
            <person name="Averette A.F."/>
            <person name="Boekhout T."/>
            <person name="Porcel B.M."/>
            <person name="Nowrousian M."/>
            <person name="Cuomo C.A."/>
            <person name="Sun S."/>
            <person name="Heitman J."/>
            <person name="Coelho M.A."/>
        </authorList>
    </citation>
    <scope>NUCLEOTIDE SEQUENCE</scope>
    <source>
        <strain evidence="19">CBS 7841</strain>
    </source>
</reference>
<dbReference type="GO" id="GO:0031573">
    <property type="term" value="P:mitotic intra-S DNA damage checkpoint signaling"/>
    <property type="evidence" value="ECO:0007669"/>
    <property type="project" value="TreeGrafter"/>
</dbReference>
<dbReference type="GO" id="GO:0000712">
    <property type="term" value="P:resolution of meiotic recombination intermediates"/>
    <property type="evidence" value="ECO:0007669"/>
    <property type="project" value="TreeGrafter"/>
</dbReference>
<evidence type="ECO:0000256" key="3">
    <source>
        <dbReference type="ARBA" id="ARBA00010015"/>
    </source>
</evidence>
<dbReference type="InterPro" id="IPR010996">
    <property type="entry name" value="HHH_MUS81"/>
</dbReference>
<keyword evidence="20" id="KW-1185">Reference proteome</keyword>
<accession>A0AAJ8JQP4</accession>
<evidence type="ECO:0000256" key="15">
    <source>
        <dbReference type="ARBA" id="ARBA00058015"/>
    </source>
</evidence>
<keyword evidence="8 16" id="KW-0227">DNA damage</keyword>
<dbReference type="InterPro" id="IPR047417">
    <property type="entry name" value="WHD_MUS81"/>
</dbReference>
<dbReference type="SUPFAM" id="SSF47802">
    <property type="entry name" value="DNA polymerase beta, N-terminal domain-like"/>
    <property type="match status" value="1"/>
</dbReference>
<evidence type="ECO:0000256" key="13">
    <source>
        <dbReference type="ARBA" id="ARBA00023242"/>
    </source>
</evidence>
<dbReference type="Gene3D" id="1.10.150.670">
    <property type="entry name" value="Crossover junction endonuclease EME1, DNA-binding domain"/>
    <property type="match status" value="1"/>
</dbReference>
<comment type="function">
    <text evidence="15 16">Interacts with EME1 to form a DNA structure-specific endonuclease with substrate preference for branched DNA structures with a 5'-end at the branch nick. Typical substrates include 3'-flap structures, D-loops, replication forks and nicked Holliday junctions. May be required in mitosis for the processing of stalled or collapsed replication fork intermediates. May be required in meiosis for the repair of meiosis-specific double strand breaks subsequent to single-end invasion (SEI).</text>
</comment>
<evidence type="ECO:0000256" key="8">
    <source>
        <dbReference type="ARBA" id="ARBA00022763"/>
    </source>
</evidence>
<feature type="region of interest" description="Disordered" evidence="17">
    <location>
        <begin position="82"/>
        <end position="103"/>
    </location>
</feature>
<dbReference type="RefSeq" id="XP_066067407.1">
    <property type="nucleotide sequence ID" value="XM_066211310.1"/>
</dbReference>
<comment type="subunit">
    <text evidence="16">Interacts with EME1.</text>
</comment>
<feature type="region of interest" description="Disordered" evidence="17">
    <location>
        <begin position="864"/>
        <end position="886"/>
    </location>
</feature>
<feature type="compositionally biased region" description="Polar residues" evidence="17">
    <location>
        <begin position="273"/>
        <end position="287"/>
    </location>
</feature>
<dbReference type="FunFam" id="1.10.150.110:FF:000001">
    <property type="entry name" value="Putative Crossover junction endonuclease MUS81"/>
    <property type="match status" value="1"/>
</dbReference>
<evidence type="ECO:0000256" key="11">
    <source>
        <dbReference type="ARBA" id="ARBA00023172"/>
    </source>
</evidence>
<keyword evidence="10 16" id="KW-0460">Magnesium</keyword>
<reference evidence="19" key="3">
    <citation type="submission" date="2024-01" db="EMBL/GenBank/DDBJ databases">
        <authorList>
            <person name="Coelho M.A."/>
            <person name="David-Palma M."/>
            <person name="Shea T."/>
            <person name="Sun S."/>
            <person name="Cuomo C.A."/>
            <person name="Heitman J."/>
        </authorList>
    </citation>
    <scope>NUCLEOTIDE SEQUENCE</scope>
    <source>
        <strain evidence="19">CBS 7841</strain>
    </source>
</reference>
<feature type="domain" description="ERCC4" evidence="18">
    <location>
        <begin position="621"/>
        <end position="722"/>
    </location>
</feature>
<dbReference type="InterPro" id="IPR006166">
    <property type="entry name" value="ERCC4_domain"/>
</dbReference>
<dbReference type="Gene3D" id="3.40.50.10130">
    <property type="match status" value="1"/>
</dbReference>
<dbReference type="Proteomes" id="UP000094043">
    <property type="component" value="Chromosome 2"/>
</dbReference>
<reference evidence="19" key="1">
    <citation type="submission" date="2016-06" db="EMBL/GenBank/DDBJ databases">
        <authorList>
            <person name="Cuomo C."/>
            <person name="Litvintseva A."/>
            <person name="Heitman J."/>
            <person name="Chen Y."/>
            <person name="Sun S."/>
            <person name="Springer D."/>
            <person name="Dromer F."/>
            <person name="Young S."/>
            <person name="Zeng Q."/>
            <person name="Chapman S."/>
            <person name="Gujja S."/>
            <person name="Saif S."/>
            <person name="Birren B."/>
        </authorList>
    </citation>
    <scope>NUCLEOTIDE SEQUENCE</scope>
    <source>
        <strain evidence="19">CBS 7841</strain>
    </source>
</reference>
<comment type="similarity">
    <text evidence="3 16">Belongs to the XPF family.</text>
</comment>
<dbReference type="GO" id="GO:0031297">
    <property type="term" value="P:replication fork processing"/>
    <property type="evidence" value="ECO:0007669"/>
    <property type="project" value="UniProtKB-ARBA"/>
</dbReference>
<dbReference type="GO" id="GO:0048257">
    <property type="term" value="F:3'-flap endonuclease activity"/>
    <property type="evidence" value="ECO:0007669"/>
    <property type="project" value="TreeGrafter"/>
</dbReference>
<feature type="region of interest" description="Disordered" evidence="17">
    <location>
        <begin position="540"/>
        <end position="598"/>
    </location>
</feature>
<dbReference type="EC" id="3.1.22.-" evidence="16"/>
<evidence type="ECO:0000313" key="19">
    <source>
        <dbReference type="EMBL" id="WVN86707.1"/>
    </source>
</evidence>
<dbReference type="InterPro" id="IPR047416">
    <property type="entry name" value="XPF_nuclease_Mus81"/>
</dbReference>
<evidence type="ECO:0000256" key="10">
    <source>
        <dbReference type="ARBA" id="ARBA00022842"/>
    </source>
</evidence>
<evidence type="ECO:0000256" key="12">
    <source>
        <dbReference type="ARBA" id="ARBA00023204"/>
    </source>
</evidence>
<feature type="compositionally biased region" description="Polar residues" evidence="17">
    <location>
        <begin position="90"/>
        <end position="99"/>
    </location>
</feature>
<dbReference type="GO" id="GO:0005634">
    <property type="term" value="C:nucleus"/>
    <property type="evidence" value="ECO:0007669"/>
    <property type="project" value="UniProtKB-SubCell"/>
</dbReference>
<dbReference type="Gene3D" id="1.10.150.110">
    <property type="entry name" value="DNA polymerase beta, N-terminal domain-like"/>
    <property type="match status" value="1"/>
</dbReference>
<keyword evidence="11 16" id="KW-0233">DNA recombination</keyword>
<feature type="compositionally biased region" description="Low complexity" evidence="17">
    <location>
        <begin position="540"/>
        <end position="556"/>
    </location>
</feature>
<dbReference type="GO" id="GO:0008821">
    <property type="term" value="F:crossover junction DNA endonuclease activity"/>
    <property type="evidence" value="ECO:0007669"/>
    <property type="project" value="UniProtKB-UniRule"/>
</dbReference>
<evidence type="ECO:0000256" key="2">
    <source>
        <dbReference type="ARBA" id="ARBA00004123"/>
    </source>
</evidence>
<dbReference type="GO" id="GO:0003677">
    <property type="term" value="F:DNA binding"/>
    <property type="evidence" value="ECO:0007669"/>
    <property type="project" value="UniProtKB-UniRule"/>
</dbReference>
<evidence type="ECO:0000256" key="16">
    <source>
        <dbReference type="RuleBase" id="RU369042"/>
    </source>
</evidence>
<evidence type="ECO:0000256" key="7">
    <source>
        <dbReference type="ARBA" id="ARBA00022759"/>
    </source>
</evidence>
<dbReference type="GO" id="GO:0006308">
    <property type="term" value="P:DNA catabolic process"/>
    <property type="evidence" value="ECO:0007669"/>
    <property type="project" value="UniProtKB-UniRule"/>
</dbReference>
<feature type="region of interest" description="Disordered" evidence="17">
    <location>
        <begin position="431"/>
        <end position="466"/>
    </location>
</feature>
<keyword evidence="13 16" id="KW-0539">Nucleus</keyword>
<dbReference type="Pfam" id="PF02732">
    <property type="entry name" value="ERCC4"/>
    <property type="match status" value="1"/>
</dbReference>
<keyword evidence="5 16" id="KW-0540">Nuclease</keyword>
<sequence>MTTKNTCGNPMFLQWMEEIRDAAREKGSRSAESYHKACRSLEVCPVTYQHPRDLVVLAHIGIKTVSMLEKRWIEWRKENGTDHVQDNDKSPFQPSAESQNTEKDKISICPAPINVEQLQSGCSQSAAKRKRATIPRLYTPLRGSGAYGILIALVLAIDQPDSCTQVFLTKSEIIRVAKLYCETSYEQSAPGSYSTAWSGMKTLVSKGCVYVTGNPHKYCLTEAGYNVGVTIRNLRPEFAHMTKQPFCQISLDKASNLVSEPYNPRSSPPLETDNGSSNIQRNFSSTYASPSNPLSPSASVLETFDNVDVTSSDRFHFWYITSSGSRTPMMTFAHLRLDPDKFINLRRIEFKYSQRSHPFVAQLRLVDDFSTAKLRDHSKIPTLYAYMMEADAPPKCSMFGTENGLIEAEMIGCDSAGLLGIDSPNVVVSKPSKVATGKSSSSNLSDEEHILPLAKRRPPTDLPASDVTIQTNICTSDISLHSSKDGPPSQTSSSLRLNRYDNLLIEKPSVFPGPKISRAATATATASIVQPRAASLSSLTHISSHSSNTPSRSFSSTAVLQSQSTISHGASHLSSDDLSPTPLPDGSGDNIISPSNLEPTGIPPFSASDAIIFPTDSYDIILVVDTREVESKTSRDKITETLGQRGIRVETRALKLGDMCWVAQKKDGLGGEEDECILDYVVERKRLDDLVSSIKDGRYNEQCFRLQNACLTNVYYIVEDWQVNQRMEQNGLAIMTCKSQIQVHNRFFLKETHSLAETINFLAVMTNVIKTLHRGKPLQVIPTRFLSRLTYKPLQTYLKLKHPDEIFHTSFNAYQELNDKSASQTLKGRFARMMMTIKGMSAERASSLLDQWDTPRELWESMKERNALPDNSTQDQSQGRARKRRSSKGFFFAERVQGEARRKIGDALSESLWTALMG</sequence>
<evidence type="ECO:0000256" key="9">
    <source>
        <dbReference type="ARBA" id="ARBA00022801"/>
    </source>
</evidence>
<feature type="compositionally biased region" description="Polar residues" evidence="17">
    <location>
        <begin position="557"/>
        <end position="578"/>
    </location>
</feature>
<dbReference type="KEGG" id="cdep:91086091"/>
<keyword evidence="14" id="KW-0469">Meiosis</keyword>
<evidence type="ECO:0000259" key="18">
    <source>
        <dbReference type="SMART" id="SM00891"/>
    </source>
</evidence>
<evidence type="ECO:0000256" key="17">
    <source>
        <dbReference type="SAM" id="MobiDB-lite"/>
    </source>
</evidence>
<keyword evidence="12 16" id="KW-0234">DNA repair</keyword>
<dbReference type="InterPro" id="IPR042530">
    <property type="entry name" value="EME1/EME2_C"/>
</dbReference>
<dbReference type="GO" id="GO:0000727">
    <property type="term" value="P:double-strand break repair via break-induced replication"/>
    <property type="evidence" value="ECO:0007669"/>
    <property type="project" value="UniProtKB-UniRule"/>
</dbReference>
<feature type="region of interest" description="Disordered" evidence="17">
    <location>
        <begin position="258"/>
        <end position="295"/>
    </location>
</feature>
<dbReference type="GO" id="GO:0048476">
    <property type="term" value="C:Holliday junction resolvase complex"/>
    <property type="evidence" value="ECO:0007669"/>
    <property type="project" value="UniProtKB-UniRule"/>
</dbReference>
<evidence type="ECO:0000256" key="4">
    <source>
        <dbReference type="ARBA" id="ARBA00017114"/>
    </source>
</evidence>
<dbReference type="InterPro" id="IPR036388">
    <property type="entry name" value="WH-like_DNA-bd_sf"/>
</dbReference>
<evidence type="ECO:0000256" key="6">
    <source>
        <dbReference type="ARBA" id="ARBA00022723"/>
    </source>
</evidence>
<dbReference type="GeneID" id="91086091"/>
<evidence type="ECO:0000256" key="1">
    <source>
        <dbReference type="ARBA" id="ARBA00001946"/>
    </source>
</evidence>
<protein>
    <recommendedName>
        <fullName evidence="4 16">Crossover junction endonuclease MUS81</fullName>
        <ecNumber evidence="16">3.1.22.-</ecNumber>
    </recommendedName>
</protein>
<organism evidence="19 20">
    <name type="scientific">Cryptococcus depauperatus CBS 7841</name>
    <dbReference type="NCBI Taxonomy" id="1295531"/>
    <lineage>
        <taxon>Eukaryota</taxon>
        <taxon>Fungi</taxon>
        <taxon>Dikarya</taxon>
        <taxon>Basidiomycota</taxon>
        <taxon>Agaricomycotina</taxon>
        <taxon>Tremellomycetes</taxon>
        <taxon>Tremellales</taxon>
        <taxon>Cryptococcaceae</taxon>
        <taxon>Cryptococcus</taxon>
    </lineage>
</organism>
<dbReference type="PANTHER" id="PTHR13451">
    <property type="entry name" value="CLASS II CROSSOVER JUNCTION ENDONUCLEASE MUS81"/>
    <property type="match status" value="1"/>
</dbReference>
<dbReference type="CDD" id="cd21036">
    <property type="entry name" value="WH_MUS81"/>
    <property type="match status" value="1"/>
</dbReference>
<dbReference type="EMBL" id="CP143785">
    <property type="protein sequence ID" value="WVN86707.1"/>
    <property type="molecule type" value="Genomic_DNA"/>
</dbReference>
<dbReference type="InterPro" id="IPR027421">
    <property type="entry name" value="DNA_pol_lamdba_lyase_dom_sf"/>
</dbReference>
<dbReference type="AlphaFoldDB" id="A0AAJ8JQP4"/>
<dbReference type="InterPro" id="IPR033309">
    <property type="entry name" value="Mus81"/>
</dbReference>
<proteinExistence type="inferred from homology"/>
<dbReference type="InterPro" id="IPR011335">
    <property type="entry name" value="Restrct_endonuc-II-like"/>
</dbReference>
<dbReference type="CDD" id="cd20074">
    <property type="entry name" value="XPF_nuclease_Mus81"/>
    <property type="match status" value="1"/>
</dbReference>
<feature type="compositionally biased region" description="Polar residues" evidence="17">
    <location>
        <begin position="869"/>
        <end position="879"/>
    </location>
</feature>
<evidence type="ECO:0000256" key="5">
    <source>
        <dbReference type="ARBA" id="ARBA00022722"/>
    </source>
</evidence>
<evidence type="ECO:0000313" key="20">
    <source>
        <dbReference type="Proteomes" id="UP000094043"/>
    </source>
</evidence>
<dbReference type="FunFam" id="3.40.50.10130:FF:000005">
    <property type="entry name" value="crossover junction endonuclease MUS81 isoform X1"/>
    <property type="match status" value="1"/>
</dbReference>
<keyword evidence="7 16" id="KW-0255">Endonuclease</keyword>
<dbReference type="Pfam" id="PF14716">
    <property type="entry name" value="HHH_8"/>
    <property type="match status" value="1"/>
</dbReference>
<name>A0AAJ8JQP4_9TREE</name>
<comment type="subcellular location">
    <subcellularLocation>
        <location evidence="2 16">Nucleus</location>
    </subcellularLocation>
</comment>
<gene>
    <name evidence="19" type="ORF">L203_101879</name>
</gene>
<dbReference type="SUPFAM" id="SSF52980">
    <property type="entry name" value="Restriction endonuclease-like"/>
    <property type="match status" value="1"/>
</dbReference>
<evidence type="ECO:0000256" key="14">
    <source>
        <dbReference type="ARBA" id="ARBA00023254"/>
    </source>
</evidence>
<dbReference type="SMART" id="SM00891">
    <property type="entry name" value="ERCC4"/>
    <property type="match status" value="1"/>
</dbReference>
<keyword evidence="9 16" id="KW-0378">Hydrolase</keyword>
<keyword evidence="6 16" id="KW-0479">Metal-binding</keyword>
<dbReference type="GO" id="GO:0046872">
    <property type="term" value="F:metal ion binding"/>
    <property type="evidence" value="ECO:0007669"/>
    <property type="project" value="UniProtKB-UniRule"/>
</dbReference>
<comment type="cofactor">
    <cofactor evidence="1 16">
        <name>Mg(2+)</name>
        <dbReference type="ChEBI" id="CHEBI:18420"/>
    </cofactor>
</comment>
<dbReference type="Pfam" id="PF21136">
    <property type="entry name" value="WHD_MUS81"/>
    <property type="match status" value="1"/>
</dbReference>